<dbReference type="InterPro" id="IPR032817">
    <property type="entry name" value="Mon2_C"/>
</dbReference>
<evidence type="ECO:0000259" key="9">
    <source>
        <dbReference type="Pfam" id="PF16213"/>
    </source>
</evidence>
<evidence type="ECO:0000256" key="3">
    <source>
        <dbReference type="ARBA" id="ARBA00022448"/>
    </source>
</evidence>
<dbReference type="Pfam" id="PF12783">
    <property type="entry name" value="Sec7-like_HUS"/>
    <property type="match status" value="1"/>
</dbReference>
<dbReference type="InterPro" id="IPR032691">
    <property type="entry name" value="Mon2/Sec7/BIG1-like_HUS"/>
</dbReference>
<proteinExistence type="inferred from homology"/>
<dbReference type="Pfam" id="PF09324">
    <property type="entry name" value="Sec7-like_HDS"/>
    <property type="match status" value="1"/>
</dbReference>
<evidence type="ECO:0000313" key="10">
    <source>
        <dbReference type="EnsemblMetazoa" id="AALFPA23_019813.P29178"/>
    </source>
</evidence>
<dbReference type="InterPro" id="IPR015403">
    <property type="entry name" value="Mon2/Sec7/BIG1-like_HDS"/>
</dbReference>
<evidence type="ECO:0000313" key="11">
    <source>
        <dbReference type="Proteomes" id="UP000069940"/>
    </source>
</evidence>
<reference evidence="10" key="2">
    <citation type="submission" date="2025-05" db="UniProtKB">
        <authorList>
            <consortium name="EnsemblMetazoa"/>
        </authorList>
    </citation>
    <scope>IDENTIFICATION</scope>
    <source>
        <strain evidence="10">Foshan</strain>
    </source>
</reference>
<keyword evidence="3" id="KW-0813">Transport</keyword>
<evidence type="ECO:0000259" key="6">
    <source>
        <dbReference type="Pfam" id="PF09324"/>
    </source>
</evidence>
<evidence type="ECO:0000256" key="1">
    <source>
        <dbReference type="ARBA" id="ARBA00008144"/>
    </source>
</evidence>
<dbReference type="PANTHER" id="PTHR10663">
    <property type="entry name" value="GUANYL-NUCLEOTIDE EXCHANGE FACTOR"/>
    <property type="match status" value="1"/>
</dbReference>
<dbReference type="Pfam" id="PF16206">
    <property type="entry name" value="Mon2_C"/>
    <property type="match status" value="2"/>
</dbReference>
<dbReference type="SUPFAM" id="SSF48371">
    <property type="entry name" value="ARM repeat"/>
    <property type="match status" value="2"/>
</dbReference>
<protein>
    <recommendedName>
        <fullName evidence="2">Protein MON2 homolog</fullName>
    </recommendedName>
</protein>
<feature type="domain" description="Mon2/Sec7/BIG1-like HDS" evidence="6">
    <location>
        <begin position="838"/>
        <end position="918"/>
    </location>
</feature>
<accession>A0ABM1ZM70</accession>
<dbReference type="InterPro" id="IPR016024">
    <property type="entry name" value="ARM-type_fold"/>
</dbReference>
<evidence type="ECO:0000259" key="7">
    <source>
        <dbReference type="Pfam" id="PF12783"/>
    </source>
</evidence>
<feature type="region of interest" description="Disordered" evidence="5">
    <location>
        <begin position="1573"/>
        <end position="1595"/>
    </location>
</feature>
<feature type="domain" description="Mon2 C-terminal" evidence="8">
    <location>
        <begin position="1174"/>
        <end position="1705"/>
    </location>
</feature>
<dbReference type="RefSeq" id="XP_062706391.1">
    <property type="nucleotide sequence ID" value="XM_062850407.1"/>
</dbReference>
<evidence type="ECO:0000256" key="2">
    <source>
        <dbReference type="ARBA" id="ARBA00017134"/>
    </source>
</evidence>
<keyword evidence="11" id="KW-1185">Reference proteome</keyword>
<organism evidence="10 11">
    <name type="scientific">Aedes albopictus</name>
    <name type="common">Asian tiger mosquito</name>
    <name type="synonym">Stegomyia albopicta</name>
    <dbReference type="NCBI Taxonomy" id="7160"/>
    <lineage>
        <taxon>Eukaryota</taxon>
        <taxon>Metazoa</taxon>
        <taxon>Ecdysozoa</taxon>
        <taxon>Arthropoda</taxon>
        <taxon>Hexapoda</taxon>
        <taxon>Insecta</taxon>
        <taxon>Pterygota</taxon>
        <taxon>Neoptera</taxon>
        <taxon>Endopterygota</taxon>
        <taxon>Diptera</taxon>
        <taxon>Nematocera</taxon>
        <taxon>Culicoidea</taxon>
        <taxon>Culicidae</taxon>
        <taxon>Culicinae</taxon>
        <taxon>Aedini</taxon>
        <taxon>Aedes</taxon>
        <taxon>Stegomyia</taxon>
    </lineage>
</organism>
<name>A0ABM1ZM70_AEDAL</name>
<dbReference type="Pfam" id="PF16213">
    <property type="entry name" value="DCB"/>
    <property type="match status" value="1"/>
</dbReference>
<evidence type="ECO:0000256" key="5">
    <source>
        <dbReference type="SAM" id="MobiDB-lite"/>
    </source>
</evidence>
<evidence type="ECO:0000256" key="4">
    <source>
        <dbReference type="ARBA" id="ARBA00022927"/>
    </source>
</evidence>
<feature type="domain" description="Mon2/Sec7/BIG1-like dimerisation and cyclophilin-binding" evidence="9">
    <location>
        <begin position="12"/>
        <end position="183"/>
    </location>
</feature>
<feature type="domain" description="Mon2/Sec7/BIG1-like HUS" evidence="7">
    <location>
        <begin position="217"/>
        <end position="390"/>
    </location>
</feature>
<dbReference type="InterPro" id="IPR032629">
    <property type="entry name" value="DCB_dom"/>
</dbReference>
<feature type="domain" description="Mon2 C-terminal" evidence="8">
    <location>
        <begin position="922"/>
        <end position="1159"/>
    </location>
</feature>
<dbReference type="EnsemblMetazoa" id="AALFPA23_019813.R29178">
    <property type="protein sequence ID" value="AALFPA23_019813.P29178"/>
    <property type="gene ID" value="AALFPA23_019813"/>
</dbReference>
<comment type="similarity">
    <text evidence="1">Belongs to the MON2 family.</text>
</comment>
<evidence type="ECO:0000259" key="8">
    <source>
        <dbReference type="Pfam" id="PF16206"/>
    </source>
</evidence>
<keyword evidence="4" id="KW-0653">Protein transport</keyword>
<sequence length="1735" mass="191418">MSFVSGTTDTEAAQKFLEVLQNDFRNLSLETKKKYPQIKESCEEAILKLKTAAANPQTPVYYVVNQILYPLVQGCESKDVKIIKFCLGMMQRLITQQVVDQKGARYITDTLWMLMENGTEEVKVLQSVTLLLTTNTVVHGETLAKTLVLCFRLHFTKDSTTINTAGATVRQLVSLVFERVVGEEAEAEANQDEKREVNLEELKLATGVAPKGLRPCAADAFLLFQDLVQLVNADQPYWLLGMTEMTRTFGLELLESVLTQYTSVFYKNPEFSFLLKERVCALVIKLFSPNIKYRTMAPQNAQATAPHDKPYFPISMRLLRVVSILIQKYHSLLVTECEIFLSLIVKFLDPDKPSWQRSLALEVLHKMTIQPELLISFCRCYDLKDHATNIFQDIINSLGTYVQSLFVNSQLLNSAVGGTPGQPAALIGGLPVGPGISPQPGFLFRGVFLPLVVTFPTGQSKSTFLEMLDKMEPPPIPDGYGISVAYACLLDIVRSISLSIQGPSQIGDENPTPYKNRVTEDEKALHIQLIYSSWLGLLSALGPLIDAATDESTTENILKAIQNYAALCGLLELHTPRDAFITALCRASLPPHYALSVLNVNYQGSQFKSHSRAGSQDMGTMFLGSYGEPDQQQQQRHPVVAVGTPLPTSSLPVGAHQGPVLLTIKNLQCMRSVLHLAHCHGGILGSSWHIVLTTLQHLAWILGLKPSTGGSLQAVQKPPTDANSITQVMTDLPVLSQMLSQLFESSQYLDDVALHHLIDALCKLSHEAMELAYNNREPSLFAVAKLLETGLVNLNRIEVLWRPLTNHLLEICQHPHIRMREWGVEAITYLVKAALQYKYEKPLKENLKLQTLLLGPLSELSSVPHGDVRQRQLECVLQVLNGAGETLSHGWPLVLGIIGAVNDHHGEALIRIAFQCLQLVVTDFLPVMPWRCLPLCVNTAAKFGSQTQELNISLTAVGLMWNISDYFNQNQEKLSQTVCDDTSVLPDFPGTLNMPHFDRLWMCLYARLGDLCVDPRPAVRKSAGQTLFSTISAHGNLLNPPTWQAVLWQVLFPLLDKVRALSSCASSEKVDTSGNILIHHSRNTAQKQWAETQVLTLSGVSRVFNTKRALLQMLGDFPRAWALLLEFIENSALSKSNEVSLAALKSFQEILYNRPTSCPADADAIAKTPTEKSAAEEIDIWNVAWRVWLNIGAESTKPPSLASVDGHDKNGEEIYIPSQAFLTALVQIFPALFQHIRNRFSNKDLTQLCTVLMNAVAVPVHSDSTPYIMSTISDSQLTPLHDGVLDCMELLQKEAIGAKEGTTGGNGLKHMISAIFKQLLSFSKFACVPPSFDRIETRPVKSTRSGSGVVAHQMPAANGAVEWVSMNYIPFGEKALTVAVKLYQQTASHDAVVEGQILHEIIKALHLPLSLKYKCMSASTWKLAISSLMTVLHTGLPVARKHPKYFAAMWKDLSDTLDQFLFPKSVCVVEDRGLDELVLDETIDCQVIELIRDEILPYSHEIPQQFILDAVVLLNKGSIHSATTGSTPFAGCETELKLREEFAKTCFETLLQFSLLDDGMVGMVAAAAAEDGHNKMNNNSSGKEPAAGAATGGSSEGGIAGRLAITALLHRFEEVLRKFNDDERLSGKFPLPRYRLSEISFVLKAVATLVISMKKAPPAKVGTTAWEQLIGLYPYLVECTTTSSAEVSRSLREALLQYCDLLRPPASAIPTTSTTTASRMENNNELANTNGISHC</sequence>
<reference evidence="11" key="1">
    <citation type="journal article" date="2015" name="Proc. Natl. Acad. Sci. U.S.A.">
        <title>Genome sequence of the Asian Tiger mosquito, Aedes albopictus, reveals insights into its biology, genetics, and evolution.</title>
        <authorList>
            <person name="Chen X.G."/>
            <person name="Jiang X."/>
            <person name="Gu J."/>
            <person name="Xu M."/>
            <person name="Wu Y."/>
            <person name="Deng Y."/>
            <person name="Zhang C."/>
            <person name="Bonizzoni M."/>
            <person name="Dermauw W."/>
            <person name="Vontas J."/>
            <person name="Armbruster P."/>
            <person name="Huang X."/>
            <person name="Yang Y."/>
            <person name="Zhang H."/>
            <person name="He W."/>
            <person name="Peng H."/>
            <person name="Liu Y."/>
            <person name="Wu K."/>
            <person name="Chen J."/>
            <person name="Lirakis M."/>
            <person name="Topalis P."/>
            <person name="Van Leeuwen T."/>
            <person name="Hall A.B."/>
            <person name="Jiang X."/>
            <person name="Thorpe C."/>
            <person name="Mueller R.L."/>
            <person name="Sun C."/>
            <person name="Waterhouse R.M."/>
            <person name="Yan G."/>
            <person name="Tu Z.J."/>
            <person name="Fang X."/>
            <person name="James A.A."/>
        </authorList>
    </citation>
    <scope>NUCLEOTIDE SEQUENCE [LARGE SCALE GENOMIC DNA]</scope>
    <source>
        <strain evidence="11">Foshan</strain>
    </source>
</reference>
<dbReference type="PANTHER" id="PTHR10663:SF333">
    <property type="entry name" value="PROTEIN MON2 HOMOLOG"/>
    <property type="match status" value="1"/>
</dbReference>
<dbReference type="GeneID" id="109412678"/>
<dbReference type="Proteomes" id="UP000069940">
    <property type="component" value="Unassembled WGS sequence"/>
</dbReference>